<feature type="region of interest" description="Disordered" evidence="7">
    <location>
        <begin position="88"/>
        <end position="139"/>
    </location>
</feature>
<dbReference type="RefSeq" id="XP_035343298.1">
    <property type="nucleotide sequence ID" value="XM_035487405.1"/>
</dbReference>
<dbReference type="GeneID" id="55991730"/>
<name>A0A7H8QT27_TALRU</name>
<proteinExistence type="predicted"/>
<feature type="compositionally biased region" description="Basic and acidic residues" evidence="7">
    <location>
        <begin position="123"/>
        <end position="134"/>
    </location>
</feature>
<dbReference type="PANTHER" id="PTHR31001">
    <property type="entry name" value="UNCHARACTERIZED TRANSCRIPTIONAL REGULATORY PROTEIN"/>
    <property type="match status" value="1"/>
</dbReference>
<keyword evidence="4" id="KW-0238">DNA-binding</keyword>
<keyword evidence="5" id="KW-0804">Transcription</keyword>
<dbReference type="PANTHER" id="PTHR31001:SF50">
    <property type="entry name" value="ZN(II)2CYS6 TRANSCRIPTION FACTOR (EUROFUNG)"/>
    <property type="match status" value="1"/>
</dbReference>
<dbReference type="InterPro" id="IPR036864">
    <property type="entry name" value="Zn2-C6_fun-type_DNA-bd_sf"/>
</dbReference>
<dbReference type="CDD" id="cd00067">
    <property type="entry name" value="GAL4"/>
    <property type="match status" value="1"/>
</dbReference>
<dbReference type="OrthoDB" id="4226956at2759"/>
<dbReference type="GO" id="GO:0003677">
    <property type="term" value="F:DNA binding"/>
    <property type="evidence" value="ECO:0007669"/>
    <property type="project" value="UniProtKB-KW"/>
</dbReference>
<dbReference type="GO" id="GO:0008270">
    <property type="term" value="F:zinc ion binding"/>
    <property type="evidence" value="ECO:0007669"/>
    <property type="project" value="InterPro"/>
</dbReference>
<dbReference type="SMART" id="SM00906">
    <property type="entry name" value="Fungal_trans"/>
    <property type="match status" value="1"/>
</dbReference>
<dbReference type="InterPro" id="IPR007219">
    <property type="entry name" value="XnlR_reg_dom"/>
</dbReference>
<comment type="subcellular location">
    <subcellularLocation>
        <location evidence="1">Nucleus</location>
    </subcellularLocation>
</comment>
<dbReference type="GO" id="GO:0005634">
    <property type="term" value="C:nucleus"/>
    <property type="evidence" value="ECO:0007669"/>
    <property type="project" value="UniProtKB-SubCell"/>
</dbReference>
<evidence type="ECO:0000256" key="1">
    <source>
        <dbReference type="ARBA" id="ARBA00004123"/>
    </source>
</evidence>
<dbReference type="SUPFAM" id="SSF57701">
    <property type="entry name" value="Zn2/Cys6 DNA-binding domain"/>
    <property type="match status" value="1"/>
</dbReference>
<evidence type="ECO:0000313" key="10">
    <source>
        <dbReference type="Proteomes" id="UP000509510"/>
    </source>
</evidence>
<evidence type="ECO:0000256" key="7">
    <source>
        <dbReference type="SAM" id="MobiDB-lite"/>
    </source>
</evidence>
<dbReference type="GO" id="GO:0000981">
    <property type="term" value="F:DNA-binding transcription factor activity, RNA polymerase II-specific"/>
    <property type="evidence" value="ECO:0007669"/>
    <property type="project" value="InterPro"/>
</dbReference>
<keyword evidence="3" id="KW-0805">Transcription regulation</keyword>
<dbReference type="Proteomes" id="UP000509510">
    <property type="component" value="Chromosome II"/>
</dbReference>
<evidence type="ECO:0000256" key="2">
    <source>
        <dbReference type="ARBA" id="ARBA00022723"/>
    </source>
</evidence>
<evidence type="ECO:0000259" key="8">
    <source>
        <dbReference type="PROSITE" id="PS50048"/>
    </source>
</evidence>
<evidence type="ECO:0000256" key="6">
    <source>
        <dbReference type="ARBA" id="ARBA00023242"/>
    </source>
</evidence>
<protein>
    <recommendedName>
        <fullName evidence="8">Zn(2)-C6 fungal-type domain-containing protein</fullName>
    </recommendedName>
</protein>
<evidence type="ECO:0000256" key="5">
    <source>
        <dbReference type="ARBA" id="ARBA00023163"/>
    </source>
</evidence>
<dbReference type="AlphaFoldDB" id="A0A7H8QT27"/>
<gene>
    <name evidence="9" type="ORF">TRUGW13939_04228</name>
</gene>
<dbReference type="InterPro" id="IPR001138">
    <property type="entry name" value="Zn2Cys6_DnaBD"/>
</dbReference>
<keyword evidence="2" id="KW-0479">Metal-binding</keyword>
<dbReference type="Pfam" id="PF04082">
    <property type="entry name" value="Fungal_trans"/>
    <property type="match status" value="1"/>
</dbReference>
<keyword evidence="6" id="KW-0539">Nucleus</keyword>
<dbReference type="Pfam" id="PF00172">
    <property type="entry name" value="Zn_clus"/>
    <property type="match status" value="1"/>
</dbReference>
<dbReference type="Gene3D" id="4.10.240.10">
    <property type="entry name" value="Zn(2)-C6 fungal-type DNA-binding domain"/>
    <property type="match status" value="1"/>
</dbReference>
<organism evidence="9 10">
    <name type="scientific">Talaromyces rugulosus</name>
    <name type="common">Penicillium rugulosum</name>
    <dbReference type="NCBI Taxonomy" id="121627"/>
    <lineage>
        <taxon>Eukaryota</taxon>
        <taxon>Fungi</taxon>
        <taxon>Dikarya</taxon>
        <taxon>Ascomycota</taxon>
        <taxon>Pezizomycotina</taxon>
        <taxon>Eurotiomycetes</taxon>
        <taxon>Eurotiomycetidae</taxon>
        <taxon>Eurotiales</taxon>
        <taxon>Trichocomaceae</taxon>
        <taxon>Talaromyces</taxon>
        <taxon>Talaromyces sect. Islandici</taxon>
    </lineage>
</organism>
<dbReference type="GO" id="GO:0006351">
    <property type="term" value="P:DNA-templated transcription"/>
    <property type="evidence" value="ECO:0007669"/>
    <property type="project" value="InterPro"/>
</dbReference>
<evidence type="ECO:0000313" key="9">
    <source>
        <dbReference type="EMBL" id="QKX57120.1"/>
    </source>
</evidence>
<keyword evidence="10" id="KW-1185">Reference proteome</keyword>
<evidence type="ECO:0000256" key="3">
    <source>
        <dbReference type="ARBA" id="ARBA00023015"/>
    </source>
</evidence>
<feature type="domain" description="Zn(2)-C6 fungal-type" evidence="8">
    <location>
        <begin position="24"/>
        <end position="53"/>
    </location>
</feature>
<dbReference type="PROSITE" id="PS00463">
    <property type="entry name" value="ZN2_CY6_FUNGAL_1"/>
    <property type="match status" value="1"/>
</dbReference>
<dbReference type="SMART" id="SM00066">
    <property type="entry name" value="GAL4"/>
    <property type="match status" value="1"/>
</dbReference>
<feature type="compositionally biased region" description="Basic and acidic residues" evidence="7">
    <location>
        <begin position="88"/>
        <end position="99"/>
    </location>
</feature>
<dbReference type="InterPro" id="IPR050613">
    <property type="entry name" value="Sec_Metabolite_Reg"/>
</dbReference>
<dbReference type="CDD" id="cd12148">
    <property type="entry name" value="fungal_TF_MHR"/>
    <property type="match status" value="1"/>
</dbReference>
<sequence length="676" mass="76719">MAQDTINTNIPLSREGGSTLLQRSCYDCSRRKVRCNKVFPCENCVRLGVECKFPPPGRKLRKTPKTSSNKAELVSRLRLLEQQVEKLGSKGIAEDAPERDNDDGSPVRSGLVKHCPGDGVNEQAREEGEDDFKTNKATSSTLEDQFGRLVVDRNTGTSRYVNHQVLTDLAEQIKEVRDLFDSPESPTLSEEEYSSPISAAAHSEMSSPFIFGYHSIAHSLSNYHPPPTISHLLFNVFEENVAPIILIIHKPMLKDLLQTASTNSEDLDKESEALIFSIYFAAINSMPPEECLAQLGADHTTLTKQYRFAVEQALVRAGFLHTRKLVVLQAAVLFLSCACNPQDAHFVWTMIAVVTRLALSLGLHRDSSHFGLGPLETEMRRRLWWYIYLLDVRSSDSQATSPQIREGDYDTRLPLNINDGDLSPDMVETPPERTGFTEMTLTLVRCEILILHRKLMQFNSVGVDADGHTTMFQKRLRTVEESRRSLDERYLQFCDLEIAIQWVTATLGRIALARSWLVSHFSFMSIEGFQFKADLWPDQCNLLILTAIEVLEFVYLLETHENTMKWCWLFQGYVQWQAFTFVLSELCMRPNSPLSDRAWMAVDRVYERWNGPMGNRLGLMMRPLERLRNRAAAIRETTGTIPVANDLDLAGAGLTINPMEELRGDLLDVDTFSWTW</sequence>
<dbReference type="KEGG" id="trg:TRUGW13939_04228"/>
<accession>A0A7H8QT27</accession>
<evidence type="ECO:0000256" key="4">
    <source>
        <dbReference type="ARBA" id="ARBA00023125"/>
    </source>
</evidence>
<reference evidence="10" key="1">
    <citation type="submission" date="2020-06" db="EMBL/GenBank/DDBJ databases">
        <title>A chromosome-scale genome assembly of Talaromyces rugulosus W13939.</title>
        <authorList>
            <person name="Wang B."/>
            <person name="Guo L."/>
            <person name="Ye K."/>
            <person name="Wang L."/>
        </authorList>
    </citation>
    <scope>NUCLEOTIDE SEQUENCE [LARGE SCALE GENOMIC DNA]</scope>
    <source>
        <strain evidence="10">W13939</strain>
    </source>
</reference>
<dbReference type="PROSITE" id="PS50048">
    <property type="entry name" value="ZN2_CY6_FUNGAL_2"/>
    <property type="match status" value="1"/>
</dbReference>
<dbReference type="EMBL" id="CP055899">
    <property type="protein sequence ID" value="QKX57120.1"/>
    <property type="molecule type" value="Genomic_DNA"/>
</dbReference>